<protein>
    <submittedName>
        <fullName evidence="2">Uncharacterized protein</fullName>
    </submittedName>
</protein>
<name>A0A3B0YB34_9ZZZZ</name>
<reference evidence="2" key="1">
    <citation type="submission" date="2018-06" db="EMBL/GenBank/DDBJ databases">
        <authorList>
            <person name="Zhirakovskaya E."/>
        </authorList>
    </citation>
    <scope>NUCLEOTIDE SEQUENCE</scope>
</reference>
<dbReference type="AlphaFoldDB" id="A0A3B0YB34"/>
<evidence type="ECO:0000256" key="1">
    <source>
        <dbReference type="SAM" id="MobiDB-lite"/>
    </source>
</evidence>
<evidence type="ECO:0000313" key="2">
    <source>
        <dbReference type="EMBL" id="VAW65566.1"/>
    </source>
</evidence>
<proteinExistence type="predicted"/>
<sequence>MKHLLNRHIKFSLLALIMSTSTMANTDRFIGKVHFGAGITHTPLKMNTQGIRATIALPAESDLQNNRRASLLDRYPPHAPQQYISGAR</sequence>
<dbReference type="EMBL" id="UOFG01000253">
    <property type="protein sequence ID" value="VAW65566.1"/>
    <property type="molecule type" value="Genomic_DNA"/>
</dbReference>
<gene>
    <name evidence="2" type="ORF">MNBD_GAMMA11-2854</name>
</gene>
<feature type="region of interest" description="Disordered" evidence="1">
    <location>
        <begin position="67"/>
        <end position="88"/>
    </location>
</feature>
<accession>A0A3B0YB34</accession>
<organism evidence="2">
    <name type="scientific">hydrothermal vent metagenome</name>
    <dbReference type="NCBI Taxonomy" id="652676"/>
    <lineage>
        <taxon>unclassified sequences</taxon>
        <taxon>metagenomes</taxon>
        <taxon>ecological metagenomes</taxon>
    </lineage>
</organism>